<evidence type="ECO:0000313" key="2">
    <source>
        <dbReference type="Proteomes" id="UP000006241"/>
    </source>
</evidence>
<sequence length="200" mass="22747">MRIIAVIFATFILYGCSKTMESGLNEVPISQRGFNLQTLKSFSKQRGLFEKGRGLQKLASLSPDNTVRNFNDLLLWDYAIKEVNTTTDDYSYLVPVQGIQVNSDIGEGIAKKGYRIINFYTDKTKDKVYLRIRDYRPSSAFIDSLSIAKQIPLVNNDYKEYKDLLAGEEFTGHIMVYNLNGSPFKLVQAKEGKVINSIQY</sequence>
<dbReference type="AlphaFoldDB" id="C2FVX0"/>
<gene>
    <name evidence="1" type="ORF">HMPREF0765_1476</name>
</gene>
<name>C2FVX0_SPHSI</name>
<protein>
    <submittedName>
        <fullName evidence="1">Uncharacterized protein</fullName>
    </submittedName>
</protein>
<organism evidence="1 2">
    <name type="scientific">Sphingobacterium spiritivorum ATCC 33300</name>
    <dbReference type="NCBI Taxonomy" id="525372"/>
    <lineage>
        <taxon>Bacteria</taxon>
        <taxon>Pseudomonadati</taxon>
        <taxon>Bacteroidota</taxon>
        <taxon>Sphingobacteriia</taxon>
        <taxon>Sphingobacteriales</taxon>
        <taxon>Sphingobacteriaceae</taxon>
        <taxon>Sphingobacterium</taxon>
    </lineage>
</organism>
<accession>C2FVX0</accession>
<dbReference type="HOGENOM" id="CLU_1365473_0_0_10"/>
<reference evidence="1 2" key="1">
    <citation type="submission" date="2009-01" db="EMBL/GenBank/DDBJ databases">
        <authorList>
            <person name="Qin X."/>
            <person name="Bachman B."/>
            <person name="Battles P."/>
            <person name="Bell A."/>
            <person name="Bess C."/>
            <person name="Bickham C."/>
            <person name="Chaboub L."/>
            <person name="Chen D."/>
            <person name="Coyle M."/>
            <person name="Deiros D.R."/>
            <person name="Dinh H."/>
            <person name="Forbes L."/>
            <person name="Fowler G."/>
            <person name="Francisco L."/>
            <person name="Fu Q."/>
            <person name="Gubbala S."/>
            <person name="Hale W."/>
            <person name="Han Y."/>
            <person name="Hemphill L."/>
            <person name="Highlander S.K."/>
            <person name="Hirani K."/>
            <person name="Hogues M."/>
            <person name="Jackson L."/>
            <person name="Jakkamsetti A."/>
            <person name="Javaid M."/>
            <person name="Jiang H."/>
            <person name="Korchina V."/>
            <person name="Kovar C."/>
            <person name="Lara F."/>
            <person name="Lee S."/>
            <person name="Mata R."/>
            <person name="Mathew T."/>
            <person name="Moen C."/>
            <person name="Morales K."/>
            <person name="Munidasa M."/>
            <person name="Nazareth L."/>
            <person name="Ngo R."/>
            <person name="Nguyen L."/>
            <person name="Okwuonu G."/>
            <person name="Ongeri F."/>
            <person name="Patil S."/>
            <person name="Petrosino J."/>
            <person name="Pham C."/>
            <person name="Pham P."/>
            <person name="Pu L.-L."/>
            <person name="Puazo M."/>
            <person name="Raj R."/>
            <person name="Reid J."/>
            <person name="Rouhana J."/>
            <person name="Saada N."/>
            <person name="Shang Y."/>
            <person name="Simmons D."/>
            <person name="Thornton R."/>
            <person name="Warren J."/>
            <person name="Weissenberger G."/>
            <person name="Zhang J."/>
            <person name="Zhang L."/>
            <person name="Zhou C."/>
            <person name="Zhu D."/>
            <person name="Muzny D."/>
            <person name="Worley K."/>
            <person name="Gibbs R."/>
        </authorList>
    </citation>
    <scope>NUCLEOTIDE SEQUENCE [LARGE SCALE GENOMIC DNA]</scope>
    <source>
        <strain evidence="1 2">ATCC 33300</strain>
    </source>
</reference>
<dbReference type="EMBL" id="ACHB01000034">
    <property type="protein sequence ID" value="EEI92962.1"/>
    <property type="molecule type" value="Genomic_DNA"/>
</dbReference>
<dbReference type="PROSITE" id="PS51257">
    <property type="entry name" value="PROKAR_LIPOPROTEIN"/>
    <property type="match status" value="1"/>
</dbReference>
<dbReference type="RefSeq" id="WP_003007433.1">
    <property type="nucleotide sequence ID" value="NZ_GG668631.1"/>
</dbReference>
<proteinExistence type="predicted"/>
<evidence type="ECO:0000313" key="1">
    <source>
        <dbReference type="EMBL" id="EEI92962.1"/>
    </source>
</evidence>
<dbReference type="Proteomes" id="UP000006241">
    <property type="component" value="Unassembled WGS sequence"/>
</dbReference>
<comment type="caution">
    <text evidence="1">The sequence shown here is derived from an EMBL/GenBank/DDBJ whole genome shotgun (WGS) entry which is preliminary data.</text>
</comment>